<dbReference type="SUPFAM" id="SSF52218">
    <property type="entry name" value="Flavoproteins"/>
    <property type="match status" value="1"/>
</dbReference>
<dbReference type="InterPro" id="IPR051814">
    <property type="entry name" value="NAD(P)H-dep_FMN_reductase"/>
</dbReference>
<dbReference type="InterPro" id="IPR005025">
    <property type="entry name" value="FMN_Rdtase-like_dom"/>
</dbReference>
<dbReference type="Gene3D" id="3.40.50.360">
    <property type="match status" value="1"/>
</dbReference>
<evidence type="ECO:0000256" key="1">
    <source>
        <dbReference type="ARBA" id="ARBA00022630"/>
    </source>
</evidence>
<keyword evidence="2" id="KW-0288">FMN</keyword>
<organism evidence="5 6">
    <name type="scientific">Ligilactobacillus agilis DSM 20509</name>
    <dbReference type="NCBI Taxonomy" id="1423718"/>
    <lineage>
        <taxon>Bacteria</taxon>
        <taxon>Bacillati</taxon>
        <taxon>Bacillota</taxon>
        <taxon>Bacilli</taxon>
        <taxon>Lactobacillales</taxon>
        <taxon>Lactobacillaceae</taxon>
        <taxon>Ligilactobacillus</taxon>
    </lineage>
</organism>
<dbReference type="RefSeq" id="WP_056976252.1">
    <property type="nucleotide sequence ID" value="NZ_AYYP01000015.1"/>
</dbReference>
<keyword evidence="3" id="KW-0560">Oxidoreductase</keyword>
<dbReference type="GO" id="GO:0016491">
    <property type="term" value="F:oxidoreductase activity"/>
    <property type="evidence" value="ECO:0007669"/>
    <property type="project" value="UniProtKB-KW"/>
</dbReference>
<dbReference type="PATRIC" id="fig|1423718.3.peg.1473"/>
<keyword evidence="1" id="KW-0285">Flavoprotein</keyword>
<keyword evidence="6" id="KW-1185">Reference proteome</keyword>
<evidence type="ECO:0000313" key="5">
    <source>
        <dbReference type="EMBL" id="KRM65444.1"/>
    </source>
</evidence>
<gene>
    <name evidence="5" type="ORF">FC14_GL001412</name>
</gene>
<proteinExistence type="predicted"/>
<evidence type="ECO:0000259" key="4">
    <source>
        <dbReference type="Pfam" id="PF03358"/>
    </source>
</evidence>
<sequence>MKIVALAGSVVGKKTLTVMNYVAQKIATDFSEIDFELIELAKKDIQFSDGRNYLEYSGDTLEVTTKIMAADALIIGSPIFQAAIPGSVKNILDLLPEKALRDKVVSLVITAGSPKHYLVAEMQLKPILAYMKAQVLPEIVFVEGQDLYRNEIINHDIIFRLDKLVEDTVLMVETFKILRQKQEDALF</sequence>
<protein>
    <submittedName>
        <fullName evidence="5">Fmn reductase</fullName>
    </submittedName>
</protein>
<dbReference type="PANTHER" id="PTHR43408">
    <property type="entry name" value="FMN REDUCTASE (NADPH)"/>
    <property type="match status" value="1"/>
</dbReference>
<feature type="domain" description="NADPH-dependent FMN reductase-like" evidence="4">
    <location>
        <begin position="1"/>
        <end position="143"/>
    </location>
</feature>
<evidence type="ECO:0000313" key="6">
    <source>
        <dbReference type="Proteomes" id="UP000051008"/>
    </source>
</evidence>
<accession>A0A0R2AIE6</accession>
<dbReference type="AlphaFoldDB" id="A0A0R2AIE6"/>
<dbReference type="EMBL" id="AYYP01000015">
    <property type="protein sequence ID" value="KRM65444.1"/>
    <property type="molecule type" value="Genomic_DNA"/>
</dbReference>
<dbReference type="PANTHER" id="PTHR43408:SF2">
    <property type="entry name" value="FMN REDUCTASE (NADPH)"/>
    <property type="match status" value="1"/>
</dbReference>
<evidence type="ECO:0000256" key="3">
    <source>
        <dbReference type="ARBA" id="ARBA00023002"/>
    </source>
</evidence>
<dbReference type="OrthoDB" id="9812295at2"/>
<reference evidence="5 6" key="1">
    <citation type="journal article" date="2015" name="Genome Announc.">
        <title>Expanding the biotechnology potential of lactobacilli through comparative genomics of 213 strains and associated genera.</title>
        <authorList>
            <person name="Sun Z."/>
            <person name="Harris H.M."/>
            <person name="McCann A."/>
            <person name="Guo C."/>
            <person name="Argimon S."/>
            <person name="Zhang W."/>
            <person name="Yang X."/>
            <person name="Jeffery I.B."/>
            <person name="Cooney J.C."/>
            <person name="Kagawa T.F."/>
            <person name="Liu W."/>
            <person name="Song Y."/>
            <person name="Salvetti E."/>
            <person name="Wrobel A."/>
            <person name="Rasinkangas P."/>
            <person name="Parkhill J."/>
            <person name="Rea M.C."/>
            <person name="O'Sullivan O."/>
            <person name="Ritari J."/>
            <person name="Douillard F.P."/>
            <person name="Paul Ross R."/>
            <person name="Yang R."/>
            <person name="Briner A.E."/>
            <person name="Felis G.E."/>
            <person name="de Vos W.M."/>
            <person name="Barrangou R."/>
            <person name="Klaenhammer T.R."/>
            <person name="Caufield P.W."/>
            <person name="Cui Y."/>
            <person name="Zhang H."/>
            <person name="O'Toole P.W."/>
        </authorList>
    </citation>
    <scope>NUCLEOTIDE SEQUENCE [LARGE SCALE GENOMIC DNA]</scope>
    <source>
        <strain evidence="5 6">DSM 20509</strain>
    </source>
</reference>
<name>A0A0R2AIE6_9LACO</name>
<comment type="caution">
    <text evidence="5">The sequence shown here is derived from an EMBL/GenBank/DDBJ whole genome shotgun (WGS) entry which is preliminary data.</text>
</comment>
<evidence type="ECO:0000256" key="2">
    <source>
        <dbReference type="ARBA" id="ARBA00022643"/>
    </source>
</evidence>
<dbReference type="Pfam" id="PF03358">
    <property type="entry name" value="FMN_red"/>
    <property type="match status" value="1"/>
</dbReference>
<dbReference type="InterPro" id="IPR029039">
    <property type="entry name" value="Flavoprotein-like_sf"/>
</dbReference>
<dbReference type="Proteomes" id="UP000051008">
    <property type="component" value="Unassembled WGS sequence"/>
</dbReference>